<dbReference type="EMBL" id="CBTN010000008">
    <property type="protein sequence ID" value="CDH51027.1"/>
    <property type="molecule type" value="Genomic_DNA"/>
</dbReference>
<reference evidence="7" key="1">
    <citation type="submission" date="2013-08" db="EMBL/GenBank/DDBJ databases">
        <title>Gene expansion shapes genome architecture in the human pathogen Lichtheimia corymbifera: an evolutionary genomics analysis in the ancient terrestrial Mucorales (Mucoromycotina).</title>
        <authorList>
            <person name="Schwartze V.U."/>
            <person name="Winter S."/>
            <person name="Shelest E."/>
            <person name="Marcet-Houben M."/>
            <person name="Horn F."/>
            <person name="Wehner S."/>
            <person name="Hoffmann K."/>
            <person name="Riege K."/>
            <person name="Sammeth M."/>
            <person name="Nowrousian M."/>
            <person name="Valiante V."/>
            <person name="Linde J."/>
            <person name="Jacobsen I.D."/>
            <person name="Marz M."/>
            <person name="Brakhage A.A."/>
            <person name="Gabaldon T."/>
            <person name="Bocker S."/>
            <person name="Voigt K."/>
        </authorList>
    </citation>
    <scope>NUCLEOTIDE SEQUENCE [LARGE SCALE GENOMIC DNA]</scope>
    <source>
        <strain evidence="7">FSU 9682</strain>
    </source>
</reference>
<dbReference type="Pfam" id="PF03134">
    <property type="entry name" value="TB2_DP1_HVA22"/>
    <property type="match status" value="1"/>
</dbReference>
<evidence type="ECO:0000313" key="8">
    <source>
        <dbReference type="Proteomes" id="UP000027586"/>
    </source>
</evidence>
<sequence>MTTPTSSDDNLYSVDGVQAKVREGLAKLDSELSQYKYCNELERRTGVPKSYVVLGGGAVIFVMIFFNLAGKFLTSLISWAYPAYASFKAIESSSSADDKQWLVYWTVIGFVQLVEFFAGIILYYFPMFYLIKTLFVLWLALPQFRGAEVLYGRFLRPYLLNAQSDIDKHAEQLRQKVGEAVSDITSSKKD</sequence>
<evidence type="ECO:0000256" key="5">
    <source>
        <dbReference type="ARBA" id="ARBA00023136"/>
    </source>
</evidence>
<dbReference type="AlphaFoldDB" id="A0A068RN53"/>
<evidence type="ECO:0000313" key="7">
    <source>
        <dbReference type="EMBL" id="CDH51027.1"/>
    </source>
</evidence>
<evidence type="ECO:0000256" key="3">
    <source>
        <dbReference type="ARBA" id="ARBA00022692"/>
    </source>
</evidence>
<keyword evidence="3 6" id="KW-0812">Transmembrane</keyword>
<dbReference type="VEuPathDB" id="FungiDB:LCOR_02694.1"/>
<comment type="caution">
    <text evidence="6">Lacks conserved residue(s) required for the propagation of feature annotation.</text>
</comment>
<evidence type="ECO:0000256" key="4">
    <source>
        <dbReference type="ARBA" id="ARBA00022989"/>
    </source>
</evidence>
<name>A0A068RN53_9FUNG</name>
<dbReference type="GO" id="GO:0016020">
    <property type="term" value="C:membrane"/>
    <property type="evidence" value="ECO:0007669"/>
    <property type="project" value="UniProtKB-SubCell"/>
</dbReference>
<comment type="subcellular location">
    <subcellularLocation>
        <location evidence="1 6">Membrane</location>
        <topology evidence="1 6">Multi-pass membrane protein</topology>
    </subcellularLocation>
</comment>
<feature type="transmembrane region" description="Helical" evidence="6">
    <location>
        <begin position="51"/>
        <end position="81"/>
    </location>
</feature>
<keyword evidence="5 6" id="KW-0472">Membrane</keyword>
<proteinExistence type="inferred from homology"/>
<comment type="similarity">
    <text evidence="2 6">Belongs to the DP1 family.</text>
</comment>
<keyword evidence="7" id="KW-0675">Receptor</keyword>
<comment type="caution">
    <text evidence="7">The sequence shown here is derived from an EMBL/GenBank/DDBJ whole genome shotgun (WGS) entry which is preliminary data.</text>
</comment>
<evidence type="ECO:0000256" key="1">
    <source>
        <dbReference type="ARBA" id="ARBA00004141"/>
    </source>
</evidence>
<dbReference type="InterPro" id="IPR004345">
    <property type="entry name" value="TB2_DP1_HVA22"/>
</dbReference>
<dbReference type="PANTHER" id="PTHR12300:SF161">
    <property type="entry name" value="RECEPTOR EXPRESSION-ENHANCING PROTEIN"/>
    <property type="match status" value="1"/>
</dbReference>
<dbReference type="PANTHER" id="PTHR12300">
    <property type="entry name" value="HVA22-LIKE PROTEINS"/>
    <property type="match status" value="1"/>
</dbReference>
<evidence type="ECO:0000256" key="2">
    <source>
        <dbReference type="ARBA" id="ARBA00008573"/>
    </source>
</evidence>
<keyword evidence="4 6" id="KW-1133">Transmembrane helix</keyword>
<dbReference type="STRING" id="1263082.A0A068RN53"/>
<dbReference type="Proteomes" id="UP000027586">
    <property type="component" value="Unassembled WGS sequence"/>
</dbReference>
<protein>
    <recommendedName>
        <fullName evidence="6">Protein YOP1</fullName>
    </recommendedName>
</protein>
<gene>
    <name evidence="7" type="ORF">LCOR_02694.1</name>
</gene>
<accession>A0A068RN53</accession>
<keyword evidence="8" id="KW-1185">Reference proteome</keyword>
<evidence type="ECO:0000256" key="6">
    <source>
        <dbReference type="RuleBase" id="RU362006"/>
    </source>
</evidence>
<feature type="transmembrane region" description="Helical" evidence="6">
    <location>
        <begin position="101"/>
        <end position="125"/>
    </location>
</feature>
<dbReference type="OrthoDB" id="10009287at2759"/>
<organism evidence="7 8">
    <name type="scientific">Lichtheimia corymbifera JMRC:FSU:9682</name>
    <dbReference type="NCBI Taxonomy" id="1263082"/>
    <lineage>
        <taxon>Eukaryota</taxon>
        <taxon>Fungi</taxon>
        <taxon>Fungi incertae sedis</taxon>
        <taxon>Mucoromycota</taxon>
        <taxon>Mucoromycotina</taxon>
        <taxon>Mucoromycetes</taxon>
        <taxon>Mucorales</taxon>
        <taxon>Lichtheimiaceae</taxon>
        <taxon>Lichtheimia</taxon>
    </lineage>
</organism>